<feature type="signal peptide" evidence="5">
    <location>
        <begin position="1"/>
        <end position="22"/>
    </location>
</feature>
<evidence type="ECO:0000256" key="1">
    <source>
        <dbReference type="ARBA" id="ARBA00009748"/>
    </source>
</evidence>
<evidence type="ECO:0000313" key="7">
    <source>
        <dbReference type="EMBL" id="JAT62239.1"/>
    </source>
</evidence>
<dbReference type="SUPFAM" id="SSF47699">
    <property type="entry name" value="Bifunctional inhibitor/lipid-transfer protein/seed storage 2S albumin"/>
    <property type="match status" value="1"/>
</dbReference>
<feature type="chain" id="PRO_5008900750" evidence="5">
    <location>
        <begin position="23"/>
        <end position="136"/>
    </location>
</feature>
<dbReference type="GO" id="GO:0008289">
    <property type="term" value="F:lipid binding"/>
    <property type="evidence" value="ECO:0007669"/>
    <property type="project" value="InterPro"/>
</dbReference>
<dbReference type="PRINTS" id="PR00382">
    <property type="entry name" value="LIPIDTRNSFER"/>
</dbReference>
<accession>A0A1D1Z5V1</accession>
<evidence type="ECO:0000256" key="2">
    <source>
        <dbReference type="ARBA" id="ARBA00022729"/>
    </source>
</evidence>
<protein>
    <submittedName>
        <fullName evidence="7">Lipid transfer-like protein VAS</fullName>
    </submittedName>
</protein>
<evidence type="ECO:0000256" key="4">
    <source>
        <dbReference type="ARBA" id="ARBA00023180"/>
    </source>
</evidence>
<reference evidence="7" key="1">
    <citation type="submission" date="2015-07" db="EMBL/GenBank/DDBJ databases">
        <title>Transcriptome Assembly of Anthurium amnicola.</title>
        <authorList>
            <person name="Suzuki J."/>
        </authorList>
    </citation>
    <scope>NUCLEOTIDE SEQUENCE</scope>
</reference>
<dbReference type="CDD" id="cd00010">
    <property type="entry name" value="AAI_LTSS"/>
    <property type="match status" value="1"/>
</dbReference>
<dbReference type="InterPro" id="IPR016140">
    <property type="entry name" value="Bifunc_inhib/LTP/seed_store"/>
</dbReference>
<keyword evidence="4" id="KW-0325">Glycoprotein</keyword>
<dbReference type="PANTHER" id="PTHR33044">
    <property type="entry name" value="BIFUNCTIONAL INHIBITOR/LIPID-TRANSFER PROTEIN/SEED STORAGE 2S ALBUMIN SUPERFAMILY PROTEIN-RELATED"/>
    <property type="match status" value="1"/>
</dbReference>
<evidence type="ECO:0000256" key="3">
    <source>
        <dbReference type="ARBA" id="ARBA00023157"/>
    </source>
</evidence>
<dbReference type="GO" id="GO:0006869">
    <property type="term" value="P:lipid transport"/>
    <property type="evidence" value="ECO:0007669"/>
    <property type="project" value="InterPro"/>
</dbReference>
<keyword evidence="2 5" id="KW-0732">Signal</keyword>
<feature type="domain" description="Bifunctional inhibitor/plant lipid transfer protein/seed storage helical" evidence="6">
    <location>
        <begin position="27"/>
        <end position="99"/>
    </location>
</feature>
<dbReference type="EMBL" id="GDJX01005697">
    <property type="protein sequence ID" value="JAT62239.1"/>
    <property type="molecule type" value="Transcribed_RNA"/>
</dbReference>
<gene>
    <name evidence="7" type="primary">VAS_1</name>
    <name evidence="7" type="ORF">g.139524</name>
</gene>
<dbReference type="SMART" id="SM00499">
    <property type="entry name" value="AAI"/>
    <property type="match status" value="1"/>
</dbReference>
<comment type="similarity">
    <text evidence="1">Belongs to the plant LTP family.</text>
</comment>
<keyword evidence="3" id="KW-1015">Disulfide bond</keyword>
<evidence type="ECO:0000259" key="6">
    <source>
        <dbReference type="SMART" id="SM00499"/>
    </source>
</evidence>
<dbReference type="AlphaFoldDB" id="A0A1D1Z5V1"/>
<dbReference type="InterPro" id="IPR036312">
    <property type="entry name" value="Bifun_inhib/LTP/seed_sf"/>
</dbReference>
<proteinExistence type="inferred from homology"/>
<evidence type="ECO:0000256" key="5">
    <source>
        <dbReference type="SAM" id="SignalP"/>
    </source>
</evidence>
<name>A0A1D1Z5V1_9ARAE</name>
<dbReference type="InterPro" id="IPR043325">
    <property type="entry name" value="LTSS"/>
</dbReference>
<dbReference type="Gene3D" id="1.10.110.10">
    <property type="entry name" value="Plant lipid-transfer and hydrophobic proteins"/>
    <property type="match status" value="1"/>
</dbReference>
<dbReference type="Pfam" id="PF14368">
    <property type="entry name" value="LTP_2"/>
    <property type="match status" value="1"/>
</dbReference>
<sequence length="136" mass="14510">MGKVFILYCVLVLSVLTSTSQAQDSSCLNQLIPCLDYTTSKKTPPSSCCDPLKSLIKSDPQCLCNMLNSKTLTRQAGINMTQAQWLPSRCGANVSPSSCSSLSSPKSRTPNSASKLSFAKTLLVAALLVVIQMTCV</sequence>
<dbReference type="InterPro" id="IPR000528">
    <property type="entry name" value="Plant_nsLTP"/>
</dbReference>
<organism evidence="7">
    <name type="scientific">Anthurium amnicola</name>
    <dbReference type="NCBI Taxonomy" id="1678845"/>
    <lineage>
        <taxon>Eukaryota</taxon>
        <taxon>Viridiplantae</taxon>
        <taxon>Streptophyta</taxon>
        <taxon>Embryophyta</taxon>
        <taxon>Tracheophyta</taxon>
        <taxon>Spermatophyta</taxon>
        <taxon>Magnoliopsida</taxon>
        <taxon>Liliopsida</taxon>
        <taxon>Araceae</taxon>
        <taxon>Pothoideae</taxon>
        <taxon>Potheae</taxon>
        <taxon>Anthurium</taxon>
    </lineage>
</organism>